<feature type="compositionally biased region" description="Polar residues" evidence="1">
    <location>
        <begin position="62"/>
        <end position="76"/>
    </location>
</feature>
<feature type="compositionally biased region" description="Low complexity" evidence="1">
    <location>
        <begin position="296"/>
        <end position="307"/>
    </location>
</feature>
<accession>A0A9W9Y8E5</accession>
<protein>
    <submittedName>
        <fullName evidence="3">Negative regulation of protein targeting to mitochondrion</fullName>
    </submittedName>
</protein>
<dbReference type="SUPFAM" id="SSF51045">
    <property type="entry name" value="WW domain"/>
    <property type="match status" value="1"/>
</dbReference>
<dbReference type="OrthoDB" id="333905at2759"/>
<dbReference type="Proteomes" id="UP001163046">
    <property type="component" value="Unassembled WGS sequence"/>
</dbReference>
<dbReference type="AlphaFoldDB" id="A0A9W9Y8E5"/>
<organism evidence="3 4">
    <name type="scientific">Desmophyllum pertusum</name>
    <dbReference type="NCBI Taxonomy" id="174260"/>
    <lineage>
        <taxon>Eukaryota</taxon>
        <taxon>Metazoa</taxon>
        <taxon>Cnidaria</taxon>
        <taxon>Anthozoa</taxon>
        <taxon>Hexacorallia</taxon>
        <taxon>Scleractinia</taxon>
        <taxon>Caryophylliina</taxon>
        <taxon>Caryophylliidae</taxon>
        <taxon>Desmophyllum</taxon>
    </lineage>
</organism>
<feature type="region of interest" description="Disordered" evidence="1">
    <location>
        <begin position="1"/>
        <end position="507"/>
    </location>
</feature>
<feature type="compositionally biased region" description="Low complexity" evidence="1">
    <location>
        <begin position="365"/>
        <end position="380"/>
    </location>
</feature>
<feature type="compositionally biased region" description="Pro residues" evidence="1">
    <location>
        <begin position="337"/>
        <end position="346"/>
    </location>
</feature>
<dbReference type="PROSITE" id="PS50020">
    <property type="entry name" value="WW_DOMAIN_2"/>
    <property type="match status" value="1"/>
</dbReference>
<dbReference type="Gene3D" id="2.20.70.10">
    <property type="match status" value="1"/>
</dbReference>
<gene>
    <name evidence="3" type="primary">BAG3</name>
    <name evidence="3" type="ORF">OS493_031882</name>
</gene>
<feature type="compositionally biased region" description="Polar residues" evidence="1">
    <location>
        <begin position="211"/>
        <end position="220"/>
    </location>
</feature>
<feature type="compositionally biased region" description="Polar residues" evidence="1">
    <location>
        <begin position="86"/>
        <end position="111"/>
    </location>
</feature>
<evidence type="ECO:0000313" key="4">
    <source>
        <dbReference type="Proteomes" id="UP001163046"/>
    </source>
</evidence>
<dbReference type="InterPro" id="IPR001202">
    <property type="entry name" value="WW_dom"/>
</dbReference>
<dbReference type="InterPro" id="IPR036020">
    <property type="entry name" value="WW_dom_sf"/>
</dbReference>
<feature type="domain" description="WW" evidence="2">
    <location>
        <begin position="12"/>
        <end position="46"/>
    </location>
</feature>
<feature type="compositionally biased region" description="Low complexity" evidence="1">
    <location>
        <begin position="133"/>
        <end position="145"/>
    </location>
</feature>
<feature type="compositionally biased region" description="Polar residues" evidence="1">
    <location>
        <begin position="308"/>
        <end position="317"/>
    </location>
</feature>
<name>A0A9W9Y8E5_9CNID</name>
<reference evidence="3" key="1">
    <citation type="submission" date="2023-01" db="EMBL/GenBank/DDBJ databases">
        <title>Genome assembly of the deep-sea coral Lophelia pertusa.</title>
        <authorList>
            <person name="Herrera S."/>
            <person name="Cordes E."/>
        </authorList>
    </citation>
    <scope>NUCLEOTIDE SEQUENCE</scope>
    <source>
        <strain evidence="3">USNM1676648</strain>
        <tissue evidence="3">Polyp</tissue>
    </source>
</reference>
<dbReference type="CDD" id="cd00201">
    <property type="entry name" value="WW"/>
    <property type="match status" value="1"/>
</dbReference>
<feature type="compositionally biased region" description="Polar residues" evidence="1">
    <location>
        <begin position="149"/>
        <end position="161"/>
    </location>
</feature>
<dbReference type="Pfam" id="PF00397">
    <property type="entry name" value="WW"/>
    <property type="match status" value="1"/>
</dbReference>
<dbReference type="PROSITE" id="PS01159">
    <property type="entry name" value="WW_DOMAIN_1"/>
    <property type="match status" value="1"/>
</dbReference>
<proteinExistence type="predicted"/>
<evidence type="ECO:0000313" key="3">
    <source>
        <dbReference type="EMBL" id="KAJ7323407.1"/>
    </source>
</evidence>
<feature type="compositionally biased region" description="Low complexity" evidence="1">
    <location>
        <begin position="405"/>
        <end position="416"/>
    </location>
</feature>
<feature type="compositionally biased region" description="Polar residues" evidence="1">
    <location>
        <begin position="169"/>
        <end position="180"/>
    </location>
</feature>
<feature type="compositionally biased region" description="Polar residues" evidence="1">
    <location>
        <begin position="117"/>
        <end position="132"/>
    </location>
</feature>
<dbReference type="SMART" id="SM00456">
    <property type="entry name" value="WW"/>
    <property type="match status" value="1"/>
</dbReference>
<feature type="compositionally biased region" description="Polar residues" evidence="1">
    <location>
        <begin position="249"/>
        <end position="286"/>
    </location>
</feature>
<dbReference type="EMBL" id="MU827815">
    <property type="protein sequence ID" value="KAJ7323407.1"/>
    <property type="molecule type" value="Genomic_DNA"/>
</dbReference>
<feature type="compositionally biased region" description="Basic and acidic residues" evidence="1">
    <location>
        <begin position="31"/>
        <end position="46"/>
    </location>
</feature>
<sequence>MEMYQGCTPGFPPLPQGWEMKVDPGSGRPFFIDHKTRTTSWEDPRTQQKLYSTPGGHVANHSPAQVYQMQSSNPGQPYQMPPSPGQVYQSPGQPYQMSPGQPNQMLSGQPTQMPPGQLNQMSPGQPNQMPSVQSNQMQLAQQNQMPPGQLNQMPPGQQNQIPPGRQLYSAPSSYESQQVIPSQPSQTSGSPSRHPYQTSLPSPGQAAYQMAPQNTSQAYQTVPPGNPVSTPSGIHQGMSTSKPGVLYQTPASGQQYQVPASNPGQAYQTSSSNPELAYQLPSSNPGQLHADPRSRPGQPMQIQMPPQHTSQAYSTPASAAGGQPYQVSSQMPTHPYQVPPQSPSQGPPQHTGQTFQAGQAGYQRYQTPGQPQAYQGQQMQHPDKPYQMDNAQNKMPIPAALGATSPHHQQQQQHVVPPSPVPQSPGISPGNQHPYQANYYSSPHVQSMPGNRTSQNQGNVPSPVVGQSYQTLQSNMAQGYPQTTDGRAPPYTSPAPPQATNWVPAIC</sequence>
<evidence type="ECO:0000256" key="1">
    <source>
        <dbReference type="SAM" id="MobiDB-lite"/>
    </source>
</evidence>
<keyword evidence="4" id="KW-1185">Reference proteome</keyword>
<feature type="compositionally biased region" description="Polar residues" evidence="1">
    <location>
        <begin position="429"/>
        <end position="485"/>
    </location>
</feature>
<comment type="caution">
    <text evidence="3">The sequence shown here is derived from an EMBL/GenBank/DDBJ whole genome shotgun (WGS) entry which is preliminary data.</text>
</comment>
<feature type="compositionally biased region" description="Polar residues" evidence="1">
    <location>
        <begin position="227"/>
        <end position="242"/>
    </location>
</feature>
<feature type="compositionally biased region" description="Low complexity" evidence="1">
    <location>
        <begin position="181"/>
        <end position="192"/>
    </location>
</feature>
<evidence type="ECO:0000259" key="2">
    <source>
        <dbReference type="PROSITE" id="PS50020"/>
    </source>
</evidence>